<comment type="caution">
    <text evidence="2">The sequence shown here is derived from an EMBL/GenBank/DDBJ whole genome shotgun (WGS) entry which is preliminary data.</text>
</comment>
<evidence type="ECO:0000313" key="4">
    <source>
        <dbReference type="Proteomes" id="UP000029389"/>
    </source>
</evidence>
<dbReference type="RefSeq" id="WP_042982502.1">
    <property type="nucleotide sequence ID" value="NZ_JMQC01000008.1"/>
</dbReference>
<evidence type="ECO:0000313" key="3">
    <source>
        <dbReference type="EMBL" id="RFT66062.1"/>
    </source>
</evidence>
<proteinExistence type="predicted"/>
<dbReference type="Pfam" id="PF13712">
    <property type="entry name" value="Glyco_tranf_2_5"/>
    <property type="match status" value="1"/>
</dbReference>
<accession>A0A090YYA9</accession>
<dbReference type="EMBL" id="QVOD01000018">
    <property type="protein sequence ID" value="RFT66062.1"/>
    <property type="molecule type" value="Genomic_DNA"/>
</dbReference>
<dbReference type="Proteomes" id="UP000264294">
    <property type="component" value="Unassembled WGS sequence"/>
</dbReference>
<dbReference type="AlphaFoldDB" id="A0A090YYA9"/>
<protein>
    <submittedName>
        <fullName evidence="2">Glycosyltransferase like family protein</fullName>
    </submittedName>
    <submittedName>
        <fullName evidence="3">Streptomycin biosynthesis protein StrF</fullName>
    </submittedName>
</protein>
<evidence type="ECO:0000313" key="2">
    <source>
        <dbReference type="EMBL" id="KFN02940.1"/>
    </source>
</evidence>
<keyword evidence="2" id="KW-0808">Transferase</keyword>
<reference evidence="3 5" key="2">
    <citation type="submission" date="2018-08" db="EMBL/GenBank/DDBJ databases">
        <title>Bacillus clarus sp. nov. strain PS00077A.</title>
        <authorList>
            <person name="Mendez Acevedo M."/>
            <person name="Carroll L."/>
            <person name="Mukherjee M."/>
            <person name="Wiedmann M."/>
            <person name="Kovac J."/>
        </authorList>
    </citation>
    <scope>NUCLEOTIDE SEQUENCE [LARGE SCALE GENOMIC DNA]</scope>
    <source>
        <strain evidence="3 5">PS00077A</strain>
    </source>
</reference>
<dbReference type="Proteomes" id="UP000029389">
    <property type="component" value="Unassembled WGS sequence"/>
</dbReference>
<dbReference type="InterPro" id="IPR029044">
    <property type="entry name" value="Nucleotide-diphossugar_trans"/>
</dbReference>
<dbReference type="EMBL" id="JMQC01000008">
    <property type="protein sequence ID" value="KFN02940.1"/>
    <property type="molecule type" value="Genomic_DNA"/>
</dbReference>
<sequence>MNTGEKTILFVTCVNDHKMYAQCVKHILNLSVPDSYKVEFFPILRAESMTSGYNKAVSHPAKYKVYLHQDVFIVNHGFLYELLRLFNSHEHLGMIGMVGAQYVTPNGLWHEGKGVVGKVVGYMNDLFYMATQEKEYHEAKTFIPVEAIDGLLMATQYDVPWRDDLFDGFHFYDLSQSFEFRKAGYTVGVPVQRDAWCIHYHIGLNMEHYEKYRQIFVENYISDSNLQT</sequence>
<dbReference type="GO" id="GO:0016740">
    <property type="term" value="F:transferase activity"/>
    <property type="evidence" value="ECO:0007669"/>
    <property type="project" value="UniProtKB-KW"/>
</dbReference>
<name>A0A090YYA9_9BACI</name>
<gene>
    <name evidence="3" type="ORF">D0U04_16040</name>
    <name evidence="2" type="ORF">DJ93_3685</name>
</gene>
<dbReference type="PATRIC" id="fig|1405.8.peg.3792"/>
<reference evidence="2 4" key="1">
    <citation type="submission" date="2014-04" db="EMBL/GenBank/DDBJ databases">
        <authorList>
            <person name="Bishop-Lilly K.A."/>
            <person name="Broomall S.M."/>
            <person name="Chain P.S."/>
            <person name="Chertkov O."/>
            <person name="Coyne S.R."/>
            <person name="Daligault H.E."/>
            <person name="Davenport K.W."/>
            <person name="Erkkila T."/>
            <person name="Frey K.G."/>
            <person name="Gibbons H.S."/>
            <person name="Gu W."/>
            <person name="Jaissle J."/>
            <person name="Johnson S.L."/>
            <person name="Koroleva G.I."/>
            <person name="Ladner J.T."/>
            <person name="Lo C.-C."/>
            <person name="Minogue T.D."/>
            <person name="Munk C."/>
            <person name="Palacios G.F."/>
            <person name="Redden C.L."/>
            <person name="Rosenzweig C.N."/>
            <person name="Scholz M.B."/>
            <person name="Teshima H."/>
            <person name="Xu Y."/>
        </authorList>
    </citation>
    <scope>NUCLEOTIDE SEQUENCE [LARGE SCALE GENOMIC DNA]</scope>
    <source>
        <strain evidence="2 4">BHP</strain>
    </source>
</reference>
<dbReference type="SUPFAM" id="SSF53448">
    <property type="entry name" value="Nucleotide-diphospho-sugar transferases"/>
    <property type="match status" value="1"/>
</dbReference>
<feature type="domain" description="Streptomycin biosynthesis protein StrF" evidence="1">
    <location>
        <begin position="10"/>
        <end position="220"/>
    </location>
</feature>
<keyword evidence="5" id="KW-1185">Reference proteome</keyword>
<evidence type="ECO:0000259" key="1">
    <source>
        <dbReference type="Pfam" id="PF13712"/>
    </source>
</evidence>
<organism evidence="2 4">
    <name type="scientific">Bacillus clarus</name>
    <dbReference type="NCBI Taxonomy" id="2338372"/>
    <lineage>
        <taxon>Bacteria</taxon>
        <taxon>Bacillati</taxon>
        <taxon>Bacillota</taxon>
        <taxon>Bacilli</taxon>
        <taxon>Bacillales</taxon>
        <taxon>Bacillaceae</taxon>
        <taxon>Bacillus</taxon>
        <taxon>Bacillus cereus group</taxon>
    </lineage>
</organism>
<dbReference type="Gene3D" id="3.90.550.10">
    <property type="entry name" value="Spore Coat Polysaccharide Biosynthesis Protein SpsA, Chain A"/>
    <property type="match status" value="1"/>
</dbReference>
<dbReference type="STRING" id="1405.B7492_06700"/>
<dbReference type="InterPro" id="IPR059123">
    <property type="entry name" value="StrF_dom"/>
</dbReference>
<evidence type="ECO:0000313" key="5">
    <source>
        <dbReference type="Proteomes" id="UP000264294"/>
    </source>
</evidence>